<feature type="transmembrane region" description="Helical" evidence="2">
    <location>
        <begin position="385"/>
        <end position="403"/>
    </location>
</feature>
<organism evidence="3 4">
    <name type="scientific">Polluticaenibacter yanchengensis</name>
    <dbReference type="NCBI Taxonomy" id="3014562"/>
    <lineage>
        <taxon>Bacteria</taxon>
        <taxon>Pseudomonadati</taxon>
        <taxon>Bacteroidota</taxon>
        <taxon>Chitinophagia</taxon>
        <taxon>Chitinophagales</taxon>
        <taxon>Chitinophagaceae</taxon>
        <taxon>Polluticaenibacter</taxon>
    </lineage>
</organism>
<accession>A0ABT4UL24</accession>
<keyword evidence="2" id="KW-1133">Transmembrane helix</keyword>
<name>A0ABT4UL24_9BACT</name>
<protein>
    <submittedName>
        <fullName evidence="3">Uncharacterized protein</fullName>
    </submittedName>
</protein>
<keyword evidence="2" id="KW-0472">Membrane</keyword>
<dbReference type="Proteomes" id="UP001210231">
    <property type="component" value="Unassembled WGS sequence"/>
</dbReference>
<keyword evidence="1" id="KW-0175">Coiled coil</keyword>
<keyword evidence="2" id="KW-0812">Transmembrane</keyword>
<evidence type="ECO:0000313" key="3">
    <source>
        <dbReference type="EMBL" id="MDA3615559.1"/>
    </source>
</evidence>
<dbReference type="EMBL" id="JAQGEF010000014">
    <property type="protein sequence ID" value="MDA3615559.1"/>
    <property type="molecule type" value="Genomic_DNA"/>
</dbReference>
<evidence type="ECO:0000313" key="4">
    <source>
        <dbReference type="Proteomes" id="UP001210231"/>
    </source>
</evidence>
<keyword evidence="4" id="KW-1185">Reference proteome</keyword>
<comment type="caution">
    <text evidence="3">The sequence shown here is derived from an EMBL/GenBank/DDBJ whole genome shotgun (WGS) entry which is preliminary data.</text>
</comment>
<feature type="coiled-coil region" evidence="1">
    <location>
        <begin position="219"/>
        <end position="247"/>
    </location>
</feature>
<proteinExistence type="predicted"/>
<sequence length="452" mass="50909">MSSNNIFFTAFGTFGSPVGFKQSYFLGGDIRIAKHIKTYDIKTDAIKLFPDSSVYAIRRENINDHTVISYCVYSFAKEQGSDRGGTFIGSGLVYVNSIADEVFTLQNLNEFHQYLSAQNVQSDILKVAHSDEFKVAKPKSFDKNKLPLIPVDSSGFKNNNSQQLVVYCDTESNKLAALLKKALVLLEVYPTIYFTKSKEIASFVSQRGLFKFVQNVGELKEFDALLKDLEQEKRQRIADAIAEIEKQRTLAGDEKKILLEKYNAQLLENEKIQAENHKKLKEFKSEADAVSQKYHDFDQFLKGLIGQLNAGEKVEVVNQQYLDNKKIFTESVNQQKPLSFKPVTKTILKTALKTSPLIVENTLGNDVEEPESNDNDEVRLDKFKIASAVLLLLWIGTMVYFLVIKTTPPVIVQVPVADTLPVIKIDSANKDTTIKLTDSLKKDSTIKSAFKK</sequence>
<evidence type="ECO:0000256" key="1">
    <source>
        <dbReference type="SAM" id="Coils"/>
    </source>
</evidence>
<reference evidence="3 4" key="1">
    <citation type="submission" date="2022-12" db="EMBL/GenBank/DDBJ databases">
        <title>Chitinophagaceae gen. sp. nov., a new member of the family Chitinophagaceae, isolated from soil in a chemical factory.</title>
        <authorList>
            <person name="Ke Z."/>
        </authorList>
    </citation>
    <scope>NUCLEOTIDE SEQUENCE [LARGE SCALE GENOMIC DNA]</scope>
    <source>
        <strain evidence="3 4">LY-5</strain>
    </source>
</reference>
<dbReference type="RefSeq" id="WP_407031886.1">
    <property type="nucleotide sequence ID" value="NZ_JAQGEF010000014.1"/>
</dbReference>
<gene>
    <name evidence="3" type="ORF">O3P16_12130</name>
</gene>
<evidence type="ECO:0000256" key="2">
    <source>
        <dbReference type="SAM" id="Phobius"/>
    </source>
</evidence>